<accession>A0A1L3ZYT8</accession>
<dbReference type="RefSeq" id="WP_072598433.1">
    <property type="nucleotide sequence ID" value="NZ_CP018221.1"/>
</dbReference>
<feature type="transmembrane region" description="Helical" evidence="1">
    <location>
        <begin position="37"/>
        <end position="56"/>
    </location>
</feature>
<feature type="chain" id="PRO_5012227960" evidence="2">
    <location>
        <begin position="28"/>
        <end position="168"/>
    </location>
</feature>
<keyword evidence="1" id="KW-0472">Membrane</keyword>
<dbReference type="KEGG" id="sphj:BSL82_17040"/>
<name>A0A1L3ZYT8_9SPHN</name>
<reference evidence="4" key="1">
    <citation type="submission" date="2016-11" db="EMBL/GenBank/DDBJ databases">
        <title>Complete Genome Sequence of alachlor-degrading Sphingomonas sp. strain JJ-A5.</title>
        <authorList>
            <person name="Lee H."/>
            <person name="Ka J.-O."/>
        </authorList>
    </citation>
    <scope>NUCLEOTIDE SEQUENCE [LARGE SCALE GENOMIC DNA]</scope>
    <source>
        <strain evidence="4">JJ-A5</strain>
    </source>
</reference>
<keyword evidence="1" id="KW-1133">Transmembrane helix</keyword>
<evidence type="ECO:0000313" key="4">
    <source>
        <dbReference type="Proteomes" id="UP000182063"/>
    </source>
</evidence>
<keyword evidence="1" id="KW-0812">Transmembrane</keyword>
<protein>
    <submittedName>
        <fullName evidence="3">Uncharacterized protein</fullName>
    </submittedName>
</protein>
<gene>
    <name evidence="3" type="ORF">BSL82_17040</name>
</gene>
<keyword evidence="2" id="KW-0732">Signal</keyword>
<dbReference type="EMBL" id="CP018221">
    <property type="protein sequence ID" value="API60775.1"/>
    <property type="molecule type" value="Genomic_DNA"/>
</dbReference>
<keyword evidence="4" id="KW-1185">Reference proteome</keyword>
<organism evidence="3 4">
    <name type="scientific">Tardibacter chloracetimidivorans</name>
    <dbReference type="NCBI Taxonomy" id="1921510"/>
    <lineage>
        <taxon>Bacteria</taxon>
        <taxon>Pseudomonadati</taxon>
        <taxon>Pseudomonadota</taxon>
        <taxon>Alphaproteobacteria</taxon>
        <taxon>Sphingomonadales</taxon>
        <taxon>Sphingomonadaceae</taxon>
        <taxon>Tardibacter</taxon>
    </lineage>
</organism>
<sequence length="168" mass="18043">MRHMPRTLLSAATAALLATSVASPADARRYRHHDRGVDLGDLIVGAVIIGGIAVLASEMGKARDKDGTIFGGDRNRGGDTESAAVSACTDAAEIRASQSGRIGRVSDIGDVETDGDRVRVRGTVEYGGSGGWGDRNDRDDWRDRVRFTCTYSDGRVDGVWLEDGYAWR</sequence>
<evidence type="ECO:0000313" key="3">
    <source>
        <dbReference type="EMBL" id="API60775.1"/>
    </source>
</evidence>
<evidence type="ECO:0000256" key="2">
    <source>
        <dbReference type="SAM" id="SignalP"/>
    </source>
</evidence>
<dbReference type="AlphaFoldDB" id="A0A1L3ZYT8"/>
<dbReference type="STRING" id="1921510.BSL82_17040"/>
<dbReference type="Proteomes" id="UP000182063">
    <property type="component" value="Chromosome"/>
</dbReference>
<feature type="signal peptide" evidence="2">
    <location>
        <begin position="1"/>
        <end position="27"/>
    </location>
</feature>
<evidence type="ECO:0000256" key="1">
    <source>
        <dbReference type="SAM" id="Phobius"/>
    </source>
</evidence>
<proteinExistence type="predicted"/>